<dbReference type="GO" id="GO:0015288">
    <property type="term" value="F:porin activity"/>
    <property type="evidence" value="ECO:0007669"/>
    <property type="project" value="InterPro"/>
</dbReference>
<dbReference type="EMBL" id="WIXJ01000002">
    <property type="protein sequence ID" value="MQY51234.1"/>
    <property type="molecule type" value="Genomic_DNA"/>
</dbReference>
<dbReference type="InterPro" id="IPR007049">
    <property type="entry name" value="Carb-sel_porin_OprB"/>
</dbReference>
<dbReference type="InterPro" id="IPR038673">
    <property type="entry name" value="OprB_sf"/>
</dbReference>
<accession>A0A6L5JX88</accession>
<evidence type="ECO:0000313" key="4">
    <source>
        <dbReference type="Proteomes" id="UP000480275"/>
    </source>
</evidence>
<reference evidence="3 4" key="1">
    <citation type="submission" date="2019-10" db="EMBL/GenBank/DDBJ databases">
        <title>Whole-genome sequence of the purple nonsulfur photosynthetic bacterium Rhodocyclus tenuis.</title>
        <authorList>
            <person name="Kyndt J.A."/>
            <person name="Meyer T.E."/>
        </authorList>
    </citation>
    <scope>NUCLEOTIDE SEQUENCE [LARGE SCALE GENOMIC DNA]</scope>
    <source>
        <strain evidence="3 4">DSM 110</strain>
    </source>
</reference>
<comment type="similarity">
    <text evidence="1 2">Belongs to the OprB family.</text>
</comment>
<evidence type="ECO:0000313" key="3">
    <source>
        <dbReference type="EMBL" id="MQY51234.1"/>
    </source>
</evidence>
<dbReference type="AlphaFoldDB" id="A0A6L5JX88"/>
<protein>
    <submittedName>
        <fullName evidence="3">Carbohydrate porin</fullName>
    </submittedName>
</protein>
<dbReference type="Proteomes" id="UP000480275">
    <property type="component" value="Unassembled WGS sequence"/>
</dbReference>
<evidence type="ECO:0000256" key="1">
    <source>
        <dbReference type="ARBA" id="ARBA00008769"/>
    </source>
</evidence>
<comment type="caution">
    <text evidence="3">The sequence shown here is derived from an EMBL/GenBank/DDBJ whole genome shotgun (WGS) entry which is preliminary data.</text>
</comment>
<organism evidence="3 4">
    <name type="scientific">Rhodocyclus tenuis</name>
    <name type="common">Rhodospirillum tenue</name>
    <dbReference type="NCBI Taxonomy" id="1066"/>
    <lineage>
        <taxon>Bacteria</taxon>
        <taxon>Pseudomonadati</taxon>
        <taxon>Pseudomonadota</taxon>
        <taxon>Betaproteobacteria</taxon>
        <taxon>Rhodocyclales</taxon>
        <taxon>Rhodocyclaceae</taxon>
        <taxon>Rhodocyclus</taxon>
    </lineage>
</organism>
<keyword evidence="2" id="KW-0732">Signal</keyword>
<dbReference type="Pfam" id="PF04966">
    <property type="entry name" value="OprB"/>
    <property type="match status" value="1"/>
</dbReference>
<feature type="signal peptide" evidence="2">
    <location>
        <begin position="1"/>
        <end position="32"/>
    </location>
</feature>
<feature type="chain" id="PRO_5027158483" evidence="2">
    <location>
        <begin position="33"/>
        <end position="451"/>
    </location>
</feature>
<sequence>MFLLFFARISKFSGISAGVLLMASLAPAVALAEGDEYEEWTARFQTTYVWQKKSSFRAAYSGSQSLAAEAEKSYTATATAYLGFRPWQGGELYLNPEVTQGVPFSDLNGTGGFTNGELTRTAGTTPTLYRQRLFLRQTWNRGGGEEVVEADANQMAGHVDTNRFVLTLGNFSTLDVFDDNAYAKDPRVHFMNAGFMAPLAYDYAADARGFGWGFAGEWYQENWVFRFGRMTGPREPNMLPTDYRIGRHYGDQIEIERGHTLAGLPGKVRLLAWRDHARMASFDDALAYLRANPSADPQAIAAVRNSDKTKSGLGINIEQALADDLGFFLRAMKADGRTETLAFTETDASLGTGFSLKGARWGRADDTVGLGYLRNALSAERQRYLAAGGISFFLGDGALNYRPEQVVEAYYSVNIMRGVYLTADVQHIRNPGYNADRGPANFTALRFHAEF</sequence>
<proteinExistence type="inferred from homology"/>
<dbReference type="GO" id="GO:0016020">
    <property type="term" value="C:membrane"/>
    <property type="evidence" value="ECO:0007669"/>
    <property type="project" value="InterPro"/>
</dbReference>
<dbReference type="GO" id="GO:0008643">
    <property type="term" value="P:carbohydrate transport"/>
    <property type="evidence" value="ECO:0007669"/>
    <property type="project" value="InterPro"/>
</dbReference>
<gene>
    <name evidence="3" type="ORF">GHK24_05530</name>
</gene>
<dbReference type="Gene3D" id="2.40.160.180">
    <property type="entry name" value="Carbohydrate-selective porin OprB"/>
    <property type="match status" value="1"/>
</dbReference>
<dbReference type="OrthoDB" id="5755240at2"/>
<name>A0A6L5JX88_RHOTE</name>
<evidence type="ECO:0000256" key="2">
    <source>
        <dbReference type="RuleBase" id="RU363072"/>
    </source>
</evidence>